<organism evidence="7 8">
    <name type="scientific">Neoroseomonas terrae</name>
    <dbReference type="NCBI Taxonomy" id="424799"/>
    <lineage>
        <taxon>Bacteria</taxon>
        <taxon>Pseudomonadati</taxon>
        <taxon>Pseudomonadota</taxon>
        <taxon>Alphaproteobacteria</taxon>
        <taxon>Acetobacterales</taxon>
        <taxon>Acetobacteraceae</taxon>
        <taxon>Neoroseomonas</taxon>
    </lineage>
</organism>
<reference evidence="8" key="1">
    <citation type="journal article" date="2021" name="Syst. Appl. Microbiol.">
        <title>Roseomonas hellenica sp. nov., isolated from roots of wild-growing Alkanna tinctoria.</title>
        <authorList>
            <person name="Rat A."/>
            <person name="Naranjo H.D."/>
            <person name="Lebbe L."/>
            <person name="Cnockaert M."/>
            <person name="Krigas N."/>
            <person name="Grigoriadou K."/>
            <person name="Maloupa E."/>
            <person name="Willems A."/>
        </authorList>
    </citation>
    <scope>NUCLEOTIDE SEQUENCE [LARGE SCALE GENOMIC DNA]</scope>
    <source>
        <strain evidence="8">LMG 31159</strain>
    </source>
</reference>
<evidence type="ECO:0000313" key="7">
    <source>
        <dbReference type="EMBL" id="MBR0652697.1"/>
    </source>
</evidence>
<dbReference type="RefSeq" id="WP_211871411.1">
    <property type="nucleotide sequence ID" value="NZ_JAAEDI010000032.1"/>
</dbReference>
<evidence type="ECO:0000259" key="6">
    <source>
        <dbReference type="Pfam" id="PF07219"/>
    </source>
</evidence>
<sequence length="418" mass="44311">MRRALWVLVALAAVTALAFWLAETGGTIEVQVGELWIGVGLPIALLALVIGFGLLHGVFTALRALGRVPAQRRAQRADRRRTDGDAAVTRALVALAAGTPEAARIEVRRARHLLGDTPQTLLLAAEAARLAGREDMAADAFKALAERPDARFLGLRGLLRQAMQRQDWEAAHRLAKEAEAAQPGAAWLREERQVLALRTHDWREALALSPPGGPRAALALAAAEQETDAARAAELEKQAFTADPGFAPAAIAHAKRLSAAGSTRRARAALEQAWVAAPHPDIGAAWIAGTPAPLARVKAVEDLIHRNPDHLESRLLMARVALDAGLTGRARAELEALTAAGHADRRAYLMLAELEEAEHGDTADARAAQARWLRGAASAPGAPVWRCSACGAEHGAWKAECTACGEVGRIAWSAPAMG</sequence>
<feature type="domain" description="HemY N-terminal" evidence="6">
    <location>
        <begin position="26"/>
        <end position="132"/>
    </location>
</feature>
<dbReference type="InterPro" id="IPR011990">
    <property type="entry name" value="TPR-like_helical_dom_sf"/>
</dbReference>
<evidence type="ECO:0000313" key="8">
    <source>
        <dbReference type="Proteomes" id="UP000698752"/>
    </source>
</evidence>
<protein>
    <submittedName>
        <fullName evidence="7">Heme biosynthesis protein HemY</fullName>
    </submittedName>
</protein>
<evidence type="ECO:0000256" key="3">
    <source>
        <dbReference type="ARBA" id="ARBA00022989"/>
    </source>
</evidence>
<keyword evidence="2 5" id="KW-0812">Transmembrane</keyword>
<dbReference type="SUPFAM" id="SSF48452">
    <property type="entry name" value="TPR-like"/>
    <property type="match status" value="1"/>
</dbReference>
<dbReference type="EMBL" id="JAAEDI010000032">
    <property type="protein sequence ID" value="MBR0652697.1"/>
    <property type="molecule type" value="Genomic_DNA"/>
</dbReference>
<keyword evidence="4 5" id="KW-0472">Membrane</keyword>
<keyword evidence="3 5" id="KW-1133">Transmembrane helix</keyword>
<evidence type="ECO:0000256" key="2">
    <source>
        <dbReference type="ARBA" id="ARBA00022692"/>
    </source>
</evidence>
<comment type="caution">
    <text evidence="7">The sequence shown here is derived from an EMBL/GenBank/DDBJ whole genome shotgun (WGS) entry which is preliminary data.</text>
</comment>
<gene>
    <name evidence="7" type="ORF">GXW78_23770</name>
</gene>
<dbReference type="Pfam" id="PF07219">
    <property type="entry name" value="HemY_N"/>
    <property type="match status" value="1"/>
</dbReference>
<evidence type="ECO:0000256" key="4">
    <source>
        <dbReference type="ARBA" id="ARBA00023136"/>
    </source>
</evidence>
<evidence type="ECO:0000256" key="1">
    <source>
        <dbReference type="ARBA" id="ARBA00004370"/>
    </source>
</evidence>
<proteinExistence type="predicted"/>
<feature type="transmembrane region" description="Helical" evidence="5">
    <location>
        <begin position="40"/>
        <end position="66"/>
    </location>
</feature>
<dbReference type="InterPro" id="IPR010817">
    <property type="entry name" value="HemY_N"/>
</dbReference>
<name>A0ABS5ENT4_9PROT</name>
<keyword evidence="8" id="KW-1185">Reference proteome</keyword>
<evidence type="ECO:0000256" key="5">
    <source>
        <dbReference type="SAM" id="Phobius"/>
    </source>
</evidence>
<accession>A0ABS5ENT4</accession>
<dbReference type="Gene3D" id="1.25.40.10">
    <property type="entry name" value="Tetratricopeptide repeat domain"/>
    <property type="match status" value="1"/>
</dbReference>
<comment type="subcellular location">
    <subcellularLocation>
        <location evidence="1">Membrane</location>
    </subcellularLocation>
</comment>
<dbReference type="Proteomes" id="UP000698752">
    <property type="component" value="Unassembled WGS sequence"/>
</dbReference>